<dbReference type="Pfam" id="PF00619">
    <property type="entry name" value="CARD"/>
    <property type="match status" value="2"/>
</dbReference>
<sequence length="259" mass="30256">MERAGRELLETLEKLGEGELQRFTDKLSEIQPKEGYQPLPSGSLRNADPPALRDLLLRFYGTDYGAEVAAEVLGNINQGALAERIKRLIDAVKAEKHFFERHQESVKKRNQPLLSGTYLLNDEEYQRIRPEKTSQETMQKLFELVPSWDKHQKDRLYQVLKETNGDLVKELEGGDWHFVDWHREQLIQRVQEMDRVLKLLQGQPLNPEQYQSISTGRSNVEKMQKLYELVPSWGREHKDCLYRVLCITNRALVDELEGR</sequence>
<dbReference type="Ensembl" id="ENSCSRT00000015725.1">
    <property type="protein sequence ID" value="ENSCSRP00000015079.1"/>
    <property type="gene ID" value="ENSCSRG00000011556.1"/>
</dbReference>
<dbReference type="CDD" id="cd08321">
    <property type="entry name" value="Pyrin_ASC-like"/>
    <property type="match status" value="1"/>
</dbReference>
<keyword evidence="2" id="KW-0963">Cytoplasm</keyword>
<evidence type="ECO:0000259" key="9">
    <source>
        <dbReference type="PROSITE" id="PS50824"/>
    </source>
</evidence>
<evidence type="ECO:0000256" key="4">
    <source>
        <dbReference type="ARBA" id="ARBA00022859"/>
    </source>
</evidence>
<evidence type="ECO:0000256" key="7">
    <source>
        <dbReference type="SAM" id="MobiDB-lite"/>
    </source>
</evidence>
<comment type="subcellular location">
    <subcellularLocation>
        <location evidence="1">Inflammasome</location>
    </subcellularLocation>
</comment>
<dbReference type="GO" id="GO:0006954">
    <property type="term" value="P:inflammatory response"/>
    <property type="evidence" value="ECO:0007669"/>
    <property type="project" value="UniProtKB-KW"/>
</dbReference>
<dbReference type="SMART" id="SM01289">
    <property type="entry name" value="PYRIN"/>
    <property type="match status" value="1"/>
</dbReference>
<dbReference type="InterPro" id="IPR001315">
    <property type="entry name" value="CARD"/>
</dbReference>
<dbReference type="InterPro" id="IPR011029">
    <property type="entry name" value="DEATH-like_dom_sf"/>
</dbReference>
<keyword evidence="6" id="KW-1271">Inflammasome</keyword>
<dbReference type="PROSITE" id="PS50209">
    <property type="entry name" value="CARD"/>
    <property type="match status" value="1"/>
</dbReference>
<dbReference type="GO" id="GO:0042981">
    <property type="term" value="P:regulation of apoptotic process"/>
    <property type="evidence" value="ECO:0007669"/>
    <property type="project" value="InterPro"/>
</dbReference>
<proteinExistence type="predicted"/>
<accession>A0A8C3SKC7</accession>
<dbReference type="PROSITE" id="PS50824">
    <property type="entry name" value="DAPIN"/>
    <property type="match status" value="1"/>
</dbReference>
<name>A0A8C3SKC7_CHESE</name>
<keyword evidence="11" id="KW-1185">Reference proteome</keyword>
<dbReference type="AlphaFoldDB" id="A0A8C3SKC7"/>
<dbReference type="Proteomes" id="UP000694403">
    <property type="component" value="Unplaced"/>
</dbReference>
<keyword evidence="4" id="KW-0391">Immunity</keyword>
<evidence type="ECO:0000256" key="2">
    <source>
        <dbReference type="ARBA" id="ARBA00022490"/>
    </source>
</evidence>
<dbReference type="GO" id="GO:0045087">
    <property type="term" value="P:innate immune response"/>
    <property type="evidence" value="ECO:0007669"/>
    <property type="project" value="UniProtKB-KW"/>
</dbReference>
<evidence type="ECO:0000259" key="8">
    <source>
        <dbReference type="PROSITE" id="PS50209"/>
    </source>
</evidence>
<evidence type="ECO:0000313" key="11">
    <source>
        <dbReference type="Proteomes" id="UP000694403"/>
    </source>
</evidence>
<dbReference type="Pfam" id="PF02758">
    <property type="entry name" value="PYRIN"/>
    <property type="match status" value="1"/>
</dbReference>
<dbReference type="Gene3D" id="1.10.533.10">
    <property type="entry name" value="Death Domain, Fas"/>
    <property type="match status" value="3"/>
</dbReference>
<dbReference type="InterPro" id="IPR033516">
    <property type="entry name" value="CARD8/ASC/NALP1_CARD"/>
</dbReference>
<keyword evidence="5" id="KW-0395">Inflammatory response</keyword>
<evidence type="ECO:0000256" key="5">
    <source>
        <dbReference type="ARBA" id="ARBA00023198"/>
    </source>
</evidence>
<feature type="domain" description="Pyrin" evidence="9">
    <location>
        <begin position="1"/>
        <end position="87"/>
    </location>
</feature>
<reference evidence="10" key="2">
    <citation type="submission" date="2025-09" db="UniProtKB">
        <authorList>
            <consortium name="Ensembl"/>
        </authorList>
    </citation>
    <scope>IDENTIFICATION</scope>
</reference>
<dbReference type="SUPFAM" id="SSF47986">
    <property type="entry name" value="DEATH domain"/>
    <property type="match status" value="3"/>
</dbReference>
<dbReference type="InterPro" id="IPR051249">
    <property type="entry name" value="NLRP_Inflammasome"/>
</dbReference>
<keyword evidence="3" id="KW-0399">Innate immunity</keyword>
<feature type="domain" description="CARD" evidence="8">
    <location>
        <begin position="171"/>
        <end position="259"/>
    </location>
</feature>
<organism evidence="10 11">
    <name type="scientific">Chelydra serpentina</name>
    <name type="common">Snapping turtle</name>
    <name type="synonym">Testudo serpentina</name>
    <dbReference type="NCBI Taxonomy" id="8475"/>
    <lineage>
        <taxon>Eukaryota</taxon>
        <taxon>Metazoa</taxon>
        <taxon>Chordata</taxon>
        <taxon>Craniata</taxon>
        <taxon>Vertebrata</taxon>
        <taxon>Euteleostomi</taxon>
        <taxon>Archelosauria</taxon>
        <taxon>Testudinata</taxon>
        <taxon>Testudines</taxon>
        <taxon>Cryptodira</taxon>
        <taxon>Durocryptodira</taxon>
        <taxon>Americhelydia</taxon>
        <taxon>Chelydroidea</taxon>
        <taxon>Chelydridae</taxon>
        <taxon>Chelydra</taxon>
    </lineage>
</organism>
<dbReference type="FunFam" id="1.10.533.10:FF:000013">
    <property type="entry name" value="Apoptosis-associated speck-like protein containing a CARD"/>
    <property type="match status" value="1"/>
</dbReference>
<evidence type="ECO:0000256" key="3">
    <source>
        <dbReference type="ARBA" id="ARBA00022588"/>
    </source>
</evidence>
<reference evidence="10" key="1">
    <citation type="submission" date="2025-08" db="UniProtKB">
        <authorList>
            <consortium name="Ensembl"/>
        </authorList>
    </citation>
    <scope>IDENTIFICATION</scope>
</reference>
<feature type="region of interest" description="Disordered" evidence="7">
    <location>
        <begin position="26"/>
        <end position="47"/>
    </location>
</feature>
<dbReference type="CDD" id="cd08330">
    <property type="entry name" value="CARD_ASC_NALP1"/>
    <property type="match status" value="1"/>
</dbReference>
<dbReference type="GO" id="GO:0061702">
    <property type="term" value="C:canonical inflammasome complex"/>
    <property type="evidence" value="ECO:0007669"/>
    <property type="project" value="UniProtKB-SubCell"/>
</dbReference>
<evidence type="ECO:0000313" key="10">
    <source>
        <dbReference type="Ensembl" id="ENSCSRP00000015079.1"/>
    </source>
</evidence>
<evidence type="ECO:0000256" key="6">
    <source>
        <dbReference type="ARBA" id="ARBA00023233"/>
    </source>
</evidence>
<dbReference type="PANTHER" id="PTHR46985:SF2">
    <property type="entry name" value="APOPTOSIS-ASSOCIATED SPECK-LIKE PROTEIN CONTAINING A CARD"/>
    <property type="match status" value="1"/>
</dbReference>
<dbReference type="PANTHER" id="PTHR46985">
    <property type="entry name" value="NACHT, LRR AND PYD DOMAINS-CONTAINING PROTEIN 1"/>
    <property type="match status" value="1"/>
</dbReference>
<dbReference type="InterPro" id="IPR004020">
    <property type="entry name" value="DAPIN"/>
</dbReference>
<evidence type="ECO:0000256" key="1">
    <source>
        <dbReference type="ARBA" id="ARBA00004110"/>
    </source>
</evidence>
<protein>
    <submittedName>
        <fullName evidence="10">Uncharacterized protein</fullName>
    </submittedName>
</protein>